<evidence type="ECO:0000256" key="2">
    <source>
        <dbReference type="SAM" id="SignalP"/>
    </source>
</evidence>
<feature type="signal peptide" evidence="2">
    <location>
        <begin position="1"/>
        <end position="21"/>
    </location>
</feature>
<evidence type="ECO:0000256" key="1">
    <source>
        <dbReference type="SAM" id="MobiDB-lite"/>
    </source>
</evidence>
<gene>
    <name evidence="3" type="ORF">AD953_04950</name>
</gene>
<feature type="compositionally biased region" description="Low complexity" evidence="1">
    <location>
        <begin position="24"/>
        <end position="37"/>
    </location>
</feature>
<sequence>MPPLFAPLPILTVTGFYRASAATPAPAQAAAQATPTSGSPKGAGRIFFPRATLTAKTGRQGQHCVTGLTESNIVTPHSLDASAAAP</sequence>
<name>A0A149V9Y7_9PROT</name>
<dbReference type="PATRIC" id="fig|178901.15.peg.1936"/>
<proteinExistence type="predicted"/>
<protein>
    <recommendedName>
        <fullName evidence="5">Secreted protein</fullName>
    </recommendedName>
</protein>
<evidence type="ECO:0000313" key="4">
    <source>
        <dbReference type="Proteomes" id="UP000075538"/>
    </source>
</evidence>
<feature type="chain" id="PRO_5007557304" description="Secreted protein" evidence="2">
    <location>
        <begin position="22"/>
        <end position="86"/>
    </location>
</feature>
<evidence type="ECO:0008006" key="5">
    <source>
        <dbReference type="Google" id="ProtNLM"/>
    </source>
</evidence>
<keyword evidence="2" id="KW-0732">Signal</keyword>
<reference evidence="3 4" key="1">
    <citation type="submission" date="2015-06" db="EMBL/GenBank/DDBJ databases">
        <title>Improved classification and identification of acetic acid bacteria using matrix-assisted laser desorption/ionization time-of-flight mass spectrometry; Gluconobacter nephelii and Gluconobacter uchimurae are later heterotypic synonyms of Gluconobacter japonicus and Gluconobacter oxydans, respectively.</title>
        <authorList>
            <person name="Li L."/>
            <person name="Cleenwerck I."/>
            <person name="De Vuyst L."/>
            <person name="Vandamme P."/>
        </authorList>
    </citation>
    <scope>NUCLEOTIDE SEQUENCE [LARGE SCALE GENOMIC DNA]</scope>
    <source>
        <strain evidence="3 4">LMG 1604</strain>
    </source>
</reference>
<organism evidence="3 4">
    <name type="scientific">Acetobacter malorum</name>
    <dbReference type="NCBI Taxonomy" id="178901"/>
    <lineage>
        <taxon>Bacteria</taxon>
        <taxon>Pseudomonadati</taxon>
        <taxon>Pseudomonadota</taxon>
        <taxon>Alphaproteobacteria</taxon>
        <taxon>Acetobacterales</taxon>
        <taxon>Acetobacteraceae</taxon>
        <taxon>Acetobacter</taxon>
    </lineage>
</organism>
<comment type="caution">
    <text evidence="3">The sequence shown here is derived from an EMBL/GenBank/DDBJ whole genome shotgun (WGS) entry which is preliminary data.</text>
</comment>
<feature type="region of interest" description="Disordered" evidence="1">
    <location>
        <begin position="24"/>
        <end position="45"/>
    </location>
</feature>
<dbReference type="Proteomes" id="UP000075538">
    <property type="component" value="Unassembled WGS sequence"/>
</dbReference>
<evidence type="ECO:0000313" key="3">
    <source>
        <dbReference type="EMBL" id="KXV76977.1"/>
    </source>
</evidence>
<dbReference type="EMBL" id="LHZZ01000451">
    <property type="protein sequence ID" value="KXV76977.1"/>
    <property type="molecule type" value="Genomic_DNA"/>
</dbReference>
<dbReference type="AlphaFoldDB" id="A0A149V9Y7"/>
<accession>A0A149V9Y7</accession>